<dbReference type="Proteomes" id="UP000008461">
    <property type="component" value="Chromosome"/>
</dbReference>
<dbReference type="InterPro" id="IPR011268">
    <property type="entry name" value="Purine_phosphorylase"/>
</dbReference>
<protein>
    <recommendedName>
        <fullName evidence="6">Purine nucleoside phosphorylase</fullName>
        <ecNumber evidence="6">2.4.2.1</ecNumber>
    </recommendedName>
    <alternativeName>
        <fullName evidence="6">Inosine-guanosine phosphorylase</fullName>
    </alternativeName>
</protein>
<dbReference type="NCBIfam" id="TIGR01700">
    <property type="entry name" value="PNPH"/>
    <property type="match status" value="1"/>
</dbReference>
<reference key="2">
    <citation type="submission" date="2011-04" db="EMBL/GenBank/DDBJ databases">
        <title>Complete sequence of chromosome of Haliscomenobacter hydrossis DSM 1100.</title>
        <authorList>
            <consortium name="US DOE Joint Genome Institute (JGI-PGF)"/>
            <person name="Lucas S."/>
            <person name="Han J."/>
            <person name="Lapidus A."/>
            <person name="Bruce D."/>
            <person name="Goodwin L."/>
            <person name="Pitluck S."/>
            <person name="Peters L."/>
            <person name="Kyrpides N."/>
            <person name="Mavromatis K."/>
            <person name="Ivanova N."/>
            <person name="Ovchinnikova G."/>
            <person name="Pagani I."/>
            <person name="Daligault H."/>
            <person name="Detter J.C."/>
            <person name="Han C."/>
            <person name="Land M."/>
            <person name="Hauser L."/>
            <person name="Markowitz V."/>
            <person name="Cheng J.-F."/>
            <person name="Hugenholtz P."/>
            <person name="Woyke T."/>
            <person name="Wu D."/>
            <person name="Verbarg S."/>
            <person name="Frueling A."/>
            <person name="Brambilla E."/>
            <person name="Klenk H.-P."/>
            <person name="Eisen J.A."/>
        </authorList>
    </citation>
    <scope>NUCLEOTIDE SEQUENCE</scope>
    <source>
        <strain>DSM 1100</strain>
    </source>
</reference>
<evidence type="ECO:0000256" key="4">
    <source>
        <dbReference type="ARBA" id="ARBA00022676"/>
    </source>
</evidence>
<dbReference type="EMBL" id="CP002691">
    <property type="protein sequence ID" value="AEE50369.1"/>
    <property type="molecule type" value="Genomic_DNA"/>
</dbReference>
<dbReference type="KEGG" id="hhy:Halhy_2496"/>
<comment type="function">
    <text evidence="6">The purine nucleoside phosphorylases catalyze the phosphorolytic breakdown of the N-glycosidic bond in the beta-(deoxy)ribonucleoside molecules, with the formation of the corresponding free purine bases and pentose-1-phosphate.</text>
</comment>
<dbReference type="GO" id="GO:0004731">
    <property type="term" value="F:purine-nucleoside phosphorylase activity"/>
    <property type="evidence" value="ECO:0007669"/>
    <property type="project" value="UniProtKB-EC"/>
</dbReference>
<evidence type="ECO:0000256" key="3">
    <source>
        <dbReference type="ARBA" id="ARBA00011233"/>
    </source>
</evidence>
<dbReference type="Pfam" id="PF01048">
    <property type="entry name" value="PNP_UDP_1"/>
    <property type="match status" value="1"/>
</dbReference>
<dbReference type="InterPro" id="IPR035994">
    <property type="entry name" value="Nucleoside_phosphorylase_sf"/>
</dbReference>
<dbReference type="PROSITE" id="PS01240">
    <property type="entry name" value="PNP_MTAP_2"/>
    <property type="match status" value="1"/>
</dbReference>
<dbReference type="PANTHER" id="PTHR11904:SF9">
    <property type="entry name" value="PURINE NUCLEOSIDE PHOSPHORYLASE-RELATED"/>
    <property type="match status" value="1"/>
</dbReference>
<evidence type="ECO:0000256" key="1">
    <source>
        <dbReference type="ARBA" id="ARBA00005058"/>
    </source>
</evidence>
<keyword evidence="5 6" id="KW-0808">Transferase</keyword>
<dbReference type="HOGENOM" id="CLU_054456_1_0_10"/>
<evidence type="ECO:0000256" key="5">
    <source>
        <dbReference type="ARBA" id="ARBA00022679"/>
    </source>
</evidence>
<dbReference type="UniPathway" id="UPA00606"/>
<evidence type="ECO:0000256" key="6">
    <source>
        <dbReference type="PIRNR" id="PIRNR000477"/>
    </source>
</evidence>
<dbReference type="InterPro" id="IPR018099">
    <property type="entry name" value="Purine_phosphorylase-2_CS"/>
</dbReference>
<dbReference type="GO" id="GO:0005737">
    <property type="term" value="C:cytoplasm"/>
    <property type="evidence" value="ECO:0007669"/>
    <property type="project" value="TreeGrafter"/>
</dbReference>
<evidence type="ECO:0000259" key="7">
    <source>
        <dbReference type="Pfam" id="PF01048"/>
    </source>
</evidence>
<feature type="domain" description="Nucleoside phosphorylase" evidence="7">
    <location>
        <begin position="24"/>
        <end position="271"/>
    </location>
</feature>
<evidence type="ECO:0000313" key="9">
    <source>
        <dbReference type="Proteomes" id="UP000008461"/>
    </source>
</evidence>
<dbReference type="CDD" id="cd09009">
    <property type="entry name" value="PNP-EcPNPII_like"/>
    <property type="match status" value="1"/>
</dbReference>
<dbReference type="PIRSF" id="PIRSF000477">
    <property type="entry name" value="PurNPase"/>
    <property type="match status" value="1"/>
</dbReference>
<reference evidence="8 9" key="1">
    <citation type="journal article" date="2011" name="Stand. Genomic Sci.">
        <title>Complete genome sequence of Haliscomenobacter hydrossis type strain (O).</title>
        <authorList>
            <consortium name="US DOE Joint Genome Institute (JGI-PGF)"/>
            <person name="Daligault H."/>
            <person name="Lapidus A."/>
            <person name="Zeytun A."/>
            <person name="Nolan M."/>
            <person name="Lucas S."/>
            <person name="Del Rio T.G."/>
            <person name="Tice H."/>
            <person name="Cheng J.F."/>
            <person name="Tapia R."/>
            <person name="Han C."/>
            <person name="Goodwin L."/>
            <person name="Pitluck S."/>
            <person name="Liolios K."/>
            <person name="Pagani I."/>
            <person name="Ivanova N."/>
            <person name="Huntemann M."/>
            <person name="Mavromatis K."/>
            <person name="Mikhailova N."/>
            <person name="Pati A."/>
            <person name="Chen A."/>
            <person name="Palaniappan K."/>
            <person name="Land M."/>
            <person name="Hauser L."/>
            <person name="Brambilla E.M."/>
            <person name="Rohde M."/>
            <person name="Verbarg S."/>
            <person name="Goker M."/>
            <person name="Bristow J."/>
            <person name="Eisen J.A."/>
            <person name="Markowitz V."/>
            <person name="Hugenholtz P."/>
            <person name="Kyrpides N.C."/>
            <person name="Klenk H.P."/>
            <person name="Woyke T."/>
        </authorList>
    </citation>
    <scope>NUCLEOTIDE SEQUENCE [LARGE SCALE GENOMIC DNA]</scope>
    <source>
        <strain evidence="9">ATCC 27775 / DSM 1100 / LMG 10767 / O</strain>
    </source>
</reference>
<keyword evidence="4 6" id="KW-0328">Glycosyltransferase</keyword>
<keyword evidence="9" id="KW-1185">Reference proteome</keyword>
<dbReference type="eggNOG" id="COG0005">
    <property type="taxonomic scope" value="Bacteria"/>
</dbReference>
<gene>
    <name evidence="8" type="ordered locus">Halhy_2496</name>
</gene>
<comment type="subunit">
    <text evidence="3">Homotrimer.</text>
</comment>
<dbReference type="AlphaFoldDB" id="F4KXJ8"/>
<dbReference type="NCBIfam" id="NF006054">
    <property type="entry name" value="PRK08202.1"/>
    <property type="match status" value="1"/>
</dbReference>
<dbReference type="OrthoDB" id="1523230at2"/>
<dbReference type="SUPFAM" id="SSF53167">
    <property type="entry name" value="Purine and uridine phosphorylases"/>
    <property type="match status" value="1"/>
</dbReference>
<dbReference type="EC" id="2.4.2.1" evidence="6"/>
<evidence type="ECO:0000313" key="8">
    <source>
        <dbReference type="EMBL" id="AEE50369.1"/>
    </source>
</evidence>
<comment type="pathway">
    <text evidence="1 6">Purine metabolism; purine nucleoside salvage.</text>
</comment>
<comment type="similarity">
    <text evidence="2 6">Belongs to the PNP/MTAP phosphorylase family.</text>
</comment>
<sequence length="273" mass="30358">MQLYDQIQEALAFLRSKTDFEPDFGIILGTGLSDLAQEIDRVAVFPYKEIPYFPVSTVESHKGELVFGYLAGRKVVAMAGRFHYYEGYTMQQITFPVRVMKFLGIQRLFISNAAGSVNQHIYAGDLIFLKDHINLQADNPLRGHNDERLGPRFPDMLHAYDRKLNARALEIARAQGVAAHEGVYLGLQGPNLETPAEYNFAHLMGADVVGMSTVPEVLVARHMDLPLLVVSIATNRCFPIEDIRETSLDDVVAVAKGAEKRLSGIIKALLAEL</sequence>
<organism evidence="8 9">
    <name type="scientific">Haliscomenobacter hydrossis (strain ATCC 27775 / DSM 1100 / LMG 10767 / O)</name>
    <dbReference type="NCBI Taxonomy" id="760192"/>
    <lineage>
        <taxon>Bacteria</taxon>
        <taxon>Pseudomonadati</taxon>
        <taxon>Bacteroidota</taxon>
        <taxon>Saprospiria</taxon>
        <taxon>Saprospirales</taxon>
        <taxon>Haliscomenobacteraceae</taxon>
        <taxon>Haliscomenobacter</taxon>
    </lineage>
</organism>
<dbReference type="PANTHER" id="PTHR11904">
    <property type="entry name" value="METHYLTHIOADENOSINE/PURINE NUCLEOSIDE PHOSPHORYLASE"/>
    <property type="match status" value="1"/>
</dbReference>
<dbReference type="Gene3D" id="3.40.50.1580">
    <property type="entry name" value="Nucleoside phosphorylase domain"/>
    <property type="match status" value="1"/>
</dbReference>
<dbReference type="InterPro" id="IPR000845">
    <property type="entry name" value="Nucleoside_phosphorylase_d"/>
</dbReference>
<dbReference type="STRING" id="760192.Halhy_2496"/>
<dbReference type="NCBIfam" id="TIGR01697">
    <property type="entry name" value="PNPH-PUNA-XAPA"/>
    <property type="match status" value="1"/>
</dbReference>
<proteinExistence type="inferred from homology"/>
<accession>F4KXJ8</accession>
<evidence type="ECO:0000256" key="2">
    <source>
        <dbReference type="ARBA" id="ARBA00006751"/>
    </source>
</evidence>
<dbReference type="InterPro" id="IPR011270">
    <property type="entry name" value="Pur_Nuc_Pase_Ino/Guo-sp"/>
</dbReference>
<dbReference type="RefSeq" id="WP_013764918.1">
    <property type="nucleotide sequence ID" value="NC_015510.1"/>
</dbReference>
<dbReference type="GO" id="GO:0009116">
    <property type="term" value="P:nucleoside metabolic process"/>
    <property type="evidence" value="ECO:0007669"/>
    <property type="project" value="InterPro"/>
</dbReference>
<name>F4KXJ8_HALH1</name>